<name>A0A6J7KHV2_9ZZZZ</name>
<dbReference type="AlphaFoldDB" id="A0A6J7KHV2"/>
<proteinExistence type="predicted"/>
<reference evidence="2" key="1">
    <citation type="submission" date="2020-05" db="EMBL/GenBank/DDBJ databases">
        <authorList>
            <person name="Chiriac C."/>
            <person name="Salcher M."/>
            <person name="Ghai R."/>
            <person name="Kavagutti S V."/>
        </authorList>
    </citation>
    <scope>NUCLEOTIDE SEQUENCE</scope>
</reference>
<organism evidence="2">
    <name type="scientific">freshwater metagenome</name>
    <dbReference type="NCBI Taxonomy" id="449393"/>
    <lineage>
        <taxon>unclassified sequences</taxon>
        <taxon>metagenomes</taxon>
        <taxon>ecological metagenomes</taxon>
    </lineage>
</organism>
<accession>A0A6J7KHV2</accession>
<feature type="region of interest" description="Disordered" evidence="1">
    <location>
        <begin position="162"/>
        <end position="185"/>
    </location>
</feature>
<gene>
    <name evidence="2" type="ORF">UFOPK3752_01910</name>
</gene>
<evidence type="ECO:0000313" key="2">
    <source>
        <dbReference type="EMBL" id="CAB4955075.1"/>
    </source>
</evidence>
<protein>
    <submittedName>
        <fullName evidence="2">Unannotated protein</fullName>
    </submittedName>
</protein>
<sequence>MRPQETVAHIEQVLDHVLVEQLVAHLFVEDHVDRFRRGELAAVRLHELDVGEAVVAADLAGDVDDVGVLDCVHLLRAGAAGHESEQARAGTEVDHDVARPHVAPDSTVVRLHADGVAEHLLVLRQTGEVGLVHQVVDDAHQPIAGCDSGRSEAQRRSERLVRGLARTSAHPSQATGAGQRPIVEH</sequence>
<evidence type="ECO:0000256" key="1">
    <source>
        <dbReference type="SAM" id="MobiDB-lite"/>
    </source>
</evidence>
<dbReference type="EMBL" id="CAFBND010000104">
    <property type="protein sequence ID" value="CAB4955075.1"/>
    <property type="molecule type" value="Genomic_DNA"/>
</dbReference>